<keyword evidence="2" id="KW-0472">Membrane</keyword>
<feature type="transmembrane region" description="Helical" evidence="2">
    <location>
        <begin position="114"/>
        <end position="134"/>
    </location>
</feature>
<dbReference type="EMBL" id="AB254080">
    <property type="protein sequence ID" value="BAE95425.1"/>
    <property type="molecule type" value="Genomic_DNA"/>
</dbReference>
<feature type="compositionally biased region" description="Basic and acidic residues" evidence="1">
    <location>
        <begin position="1"/>
        <end position="16"/>
    </location>
</feature>
<feature type="region of interest" description="Disordered" evidence="1">
    <location>
        <begin position="1"/>
        <end position="20"/>
    </location>
</feature>
<organism evidence="3">
    <name type="scientific">Streptomyces kanamyceticus</name>
    <dbReference type="NCBI Taxonomy" id="1967"/>
    <lineage>
        <taxon>Bacteria</taxon>
        <taxon>Bacillati</taxon>
        <taxon>Actinomycetota</taxon>
        <taxon>Actinomycetes</taxon>
        <taxon>Kitasatosporales</taxon>
        <taxon>Streptomycetaceae</taxon>
        <taxon>Streptomyces</taxon>
    </lineage>
</organism>
<protein>
    <submittedName>
        <fullName evidence="3">Putative integral membrane protein</fullName>
    </submittedName>
</protein>
<proteinExistence type="predicted"/>
<evidence type="ECO:0000256" key="2">
    <source>
        <dbReference type="SAM" id="Phobius"/>
    </source>
</evidence>
<feature type="transmembrane region" description="Helical" evidence="2">
    <location>
        <begin position="81"/>
        <end position="102"/>
    </location>
</feature>
<dbReference type="AlphaFoldDB" id="Q1EQU5"/>
<feature type="transmembrane region" description="Helical" evidence="2">
    <location>
        <begin position="51"/>
        <end position="69"/>
    </location>
</feature>
<keyword evidence="2" id="KW-0812">Transmembrane</keyword>
<reference evidence="3" key="1">
    <citation type="journal article" date="2006" name="Proc. Natl. Acad. Sci. U.S.A.">
        <title>Amplification of the entire kanamycin biosynthetic gene cluster during empirical strain improvement of Streptomyces kanamyceticus.</title>
        <authorList>
            <person name="Yanai K."/>
            <person name="Murakami T."/>
            <person name="Bibb M."/>
        </authorList>
    </citation>
    <scope>NUCLEOTIDE SEQUENCE</scope>
    <source>
        <strain evidence="3">NBRC 13414</strain>
    </source>
</reference>
<sequence length="169" mass="17475">MVPPDPVRRTPDRSRVPEPPVPLYGGRSLMSAFQLTALARTTDPQTMLRRFLALDAVVTAGNGLAYAAASGPLGRFLGVDSGLLLTLGVFLTLYAAGVGFLAARKSPPVLPVRAVIEVNAAWAVLSFVALALWLSPGAAGAVWIPLQAVAVGGFAALQYAALRAIGGAR</sequence>
<evidence type="ECO:0000256" key="1">
    <source>
        <dbReference type="SAM" id="MobiDB-lite"/>
    </source>
</evidence>
<keyword evidence="2" id="KW-1133">Transmembrane helix</keyword>
<name>Q1EQU5_STRKN</name>
<feature type="transmembrane region" description="Helical" evidence="2">
    <location>
        <begin position="140"/>
        <end position="162"/>
    </location>
</feature>
<evidence type="ECO:0000313" key="3">
    <source>
        <dbReference type="EMBL" id="BAE95425.1"/>
    </source>
</evidence>
<accession>Q1EQU5</accession>